<reference evidence="12" key="1">
    <citation type="submission" date="2017-01" db="EMBL/GenBank/DDBJ databases">
        <authorList>
            <person name="Varghese N."/>
            <person name="Submissions S."/>
        </authorList>
    </citation>
    <scope>NUCLEOTIDE SEQUENCE [LARGE SCALE GENOMIC DNA]</scope>
    <source>
        <strain evidence="12">DSM 22306</strain>
    </source>
</reference>
<dbReference type="RefSeq" id="WP_054340190.1">
    <property type="nucleotide sequence ID" value="NZ_FTOE01000005.1"/>
</dbReference>
<feature type="domain" description="Tripartite ATP-independent periplasmic transporters DctQ component" evidence="10">
    <location>
        <begin position="28"/>
        <end position="156"/>
    </location>
</feature>
<evidence type="ECO:0000256" key="2">
    <source>
        <dbReference type="ARBA" id="ARBA00022448"/>
    </source>
</evidence>
<dbReference type="EMBL" id="FTOE01000005">
    <property type="protein sequence ID" value="SIS80681.1"/>
    <property type="molecule type" value="Genomic_DNA"/>
</dbReference>
<dbReference type="InterPro" id="IPR007387">
    <property type="entry name" value="TRAP_DctQ"/>
</dbReference>
<keyword evidence="6 9" id="KW-1133">Transmembrane helix</keyword>
<keyword evidence="3" id="KW-1003">Cell membrane</keyword>
<dbReference type="Proteomes" id="UP000185999">
    <property type="component" value="Unassembled WGS sequence"/>
</dbReference>
<protein>
    <recommendedName>
        <fullName evidence="9">TRAP transporter small permease protein</fullName>
    </recommendedName>
</protein>
<accession>A0A1N7M403</accession>
<keyword evidence="7 9" id="KW-0472">Membrane</keyword>
<dbReference type="GO" id="GO:0022857">
    <property type="term" value="F:transmembrane transporter activity"/>
    <property type="evidence" value="ECO:0007669"/>
    <property type="project" value="UniProtKB-UniRule"/>
</dbReference>
<comment type="subunit">
    <text evidence="9">The complex comprises the extracytoplasmic solute receptor protein and the two transmembrane proteins.</text>
</comment>
<sequence length="169" mass="18821">MLSFFSSIDRVMARLLNLIAIIASVVVAGLVFFMVIARYAMEWSIVGVDELALISAMWLYMVGGIIASRRAEHLVVDFLPQQLTSPFLLRLHQRVVALIMVATTVFFIYLAWRMMSFAIKRPQTTPGLGLPELIPLSSLALASIGCFAYAMRDLITGRACHNPKEEGEK</sequence>
<name>A0A1N7M403_9GAMM</name>
<dbReference type="InterPro" id="IPR055348">
    <property type="entry name" value="DctQ"/>
</dbReference>
<comment type="subcellular location">
    <subcellularLocation>
        <location evidence="1 9">Cell inner membrane</location>
        <topology evidence="1 9">Multi-pass membrane protein</topology>
    </subcellularLocation>
</comment>
<keyword evidence="2 9" id="KW-0813">Transport</keyword>
<comment type="similarity">
    <text evidence="8 9">Belongs to the TRAP transporter small permease family.</text>
</comment>
<organism evidence="11 12">
    <name type="scientific">Neptunomonas antarctica</name>
    <dbReference type="NCBI Taxonomy" id="619304"/>
    <lineage>
        <taxon>Bacteria</taxon>
        <taxon>Pseudomonadati</taxon>
        <taxon>Pseudomonadota</taxon>
        <taxon>Gammaproteobacteria</taxon>
        <taxon>Oceanospirillales</taxon>
        <taxon>Oceanospirillaceae</taxon>
        <taxon>Neptunomonas</taxon>
    </lineage>
</organism>
<dbReference type="PANTHER" id="PTHR35011">
    <property type="entry name" value="2,3-DIKETO-L-GULONATE TRAP TRANSPORTER SMALL PERMEASE PROTEIN YIAM"/>
    <property type="match status" value="1"/>
</dbReference>
<dbReference type="Pfam" id="PF04290">
    <property type="entry name" value="DctQ"/>
    <property type="match status" value="1"/>
</dbReference>
<feature type="transmembrane region" description="Helical" evidence="9">
    <location>
        <begin position="51"/>
        <end position="71"/>
    </location>
</feature>
<evidence type="ECO:0000256" key="4">
    <source>
        <dbReference type="ARBA" id="ARBA00022519"/>
    </source>
</evidence>
<evidence type="ECO:0000259" key="10">
    <source>
        <dbReference type="Pfam" id="PF04290"/>
    </source>
</evidence>
<feature type="transmembrane region" description="Helical" evidence="9">
    <location>
        <begin position="91"/>
        <end position="112"/>
    </location>
</feature>
<keyword evidence="4 9" id="KW-0997">Cell inner membrane</keyword>
<dbReference type="AlphaFoldDB" id="A0A1N7M403"/>
<dbReference type="GO" id="GO:0015740">
    <property type="term" value="P:C4-dicarboxylate transport"/>
    <property type="evidence" value="ECO:0007669"/>
    <property type="project" value="TreeGrafter"/>
</dbReference>
<feature type="transmembrane region" description="Helical" evidence="9">
    <location>
        <begin position="15"/>
        <end position="39"/>
    </location>
</feature>
<evidence type="ECO:0000256" key="6">
    <source>
        <dbReference type="ARBA" id="ARBA00022989"/>
    </source>
</evidence>
<gene>
    <name evidence="11" type="ORF">SAMN05421760_105136</name>
</gene>
<evidence type="ECO:0000256" key="3">
    <source>
        <dbReference type="ARBA" id="ARBA00022475"/>
    </source>
</evidence>
<feature type="transmembrane region" description="Helical" evidence="9">
    <location>
        <begin position="133"/>
        <end position="151"/>
    </location>
</feature>
<evidence type="ECO:0000256" key="9">
    <source>
        <dbReference type="RuleBase" id="RU369079"/>
    </source>
</evidence>
<evidence type="ECO:0000313" key="12">
    <source>
        <dbReference type="Proteomes" id="UP000185999"/>
    </source>
</evidence>
<evidence type="ECO:0000256" key="1">
    <source>
        <dbReference type="ARBA" id="ARBA00004429"/>
    </source>
</evidence>
<evidence type="ECO:0000313" key="11">
    <source>
        <dbReference type="EMBL" id="SIS80681.1"/>
    </source>
</evidence>
<keyword evidence="12" id="KW-1185">Reference proteome</keyword>
<dbReference type="GO" id="GO:0005886">
    <property type="term" value="C:plasma membrane"/>
    <property type="evidence" value="ECO:0007669"/>
    <property type="project" value="UniProtKB-SubCell"/>
</dbReference>
<evidence type="ECO:0000256" key="7">
    <source>
        <dbReference type="ARBA" id="ARBA00023136"/>
    </source>
</evidence>
<proteinExistence type="inferred from homology"/>
<dbReference type="PANTHER" id="PTHR35011:SF11">
    <property type="entry name" value="TRAP TRANSPORTER SMALL PERMEASE PROTEIN"/>
    <property type="match status" value="1"/>
</dbReference>
<dbReference type="OrthoDB" id="6104548at2"/>
<comment type="function">
    <text evidence="9">Part of the tripartite ATP-independent periplasmic (TRAP) transport system.</text>
</comment>
<evidence type="ECO:0000256" key="5">
    <source>
        <dbReference type="ARBA" id="ARBA00022692"/>
    </source>
</evidence>
<keyword evidence="5 9" id="KW-0812">Transmembrane</keyword>
<dbReference type="STRING" id="619304.SAMN05421760_105136"/>
<evidence type="ECO:0000256" key="8">
    <source>
        <dbReference type="ARBA" id="ARBA00038436"/>
    </source>
</evidence>